<evidence type="ECO:0000313" key="11">
    <source>
        <dbReference type="Proteomes" id="UP000242501"/>
    </source>
</evidence>
<feature type="domain" description="Methyltransferase type 11" evidence="9">
    <location>
        <begin position="49"/>
        <end position="140"/>
    </location>
</feature>
<dbReference type="InterPro" id="IPR011814">
    <property type="entry name" value="BioC"/>
</dbReference>
<name>A0A1G6HC89_9GAMM</name>
<proteinExistence type="inferred from homology"/>
<dbReference type="InterPro" id="IPR013216">
    <property type="entry name" value="Methyltransf_11"/>
</dbReference>
<dbReference type="STRING" id="1219383.SAMN05421733_104216"/>
<dbReference type="PANTHER" id="PTHR13090">
    <property type="entry name" value="ARGININE-HYDROXYLASE NDUFAF5, MITOCHONDRIAL"/>
    <property type="match status" value="1"/>
</dbReference>
<dbReference type="NCBIfam" id="TIGR02072">
    <property type="entry name" value="BioC"/>
    <property type="match status" value="1"/>
</dbReference>
<dbReference type="GO" id="GO:0032259">
    <property type="term" value="P:methylation"/>
    <property type="evidence" value="ECO:0007669"/>
    <property type="project" value="UniProtKB-KW"/>
</dbReference>
<dbReference type="Proteomes" id="UP000242501">
    <property type="component" value="Unassembled WGS sequence"/>
</dbReference>
<comment type="catalytic activity">
    <reaction evidence="1 8">
        <text>malonyl-[ACP] + S-adenosyl-L-methionine = malonyl-[ACP] methyl ester + S-adenosyl-L-homocysteine</text>
        <dbReference type="Rhea" id="RHEA:17105"/>
        <dbReference type="Rhea" id="RHEA-COMP:9623"/>
        <dbReference type="Rhea" id="RHEA-COMP:9954"/>
        <dbReference type="ChEBI" id="CHEBI:57856"/>
        <dbReference type="ChEBI" id="CHEBI:59789"/>
        <dbReference type="ChEBI" id="CHEBI:78449"/>
        <dbReference type="ChEBI" id="CHEBI:78845"/>
        <dbReference type="EC" id="2.1.1.197"/>
    </reaction>
</comment>
<keyword evidence="4 8" id="KW-0489">Methyltransferase</keyword>
<dbReference type="AlphaFoldDB" id="A0A1G6HC89"/>
<evidence type="ECO:0000256" key="5">
    <source>
        <dbReference type="ARBA" id="ARBA00022679"/>
    </source>
</evidence>
<keyword evidence="6 8" id="KW-0949">S-adenosyl-L-methionine</keyword>
<evidence type="ECO:0000256" key="8">
    <source>
        <dbReference type="HAMAP-Rule" id="MF_00835"/>
    </source>
</evidence>
<dbReference type="GO" id="GO:0010340">
    <property type="term" value="F:carboxyl-O-methyltransferase activity"/>
    <property type="evidence" value="ECO:0007669"/>
    <property type="project" value="UniProtKB-UniRule"/>
</dbReference>
<keyword evidence="5 8" id="KW-0808">Transferase</keyword>
<evidence type="ECO:0000256" key="1">
    <source>
        <dbReference type="ARBA" id="ARBA00000852"/>
    </source>
</evidence>
<comment type="function">
    <text evidence="8">Converts the free carboxyl group of a malonyl-thioester to its methyl ester by transfer of a methyl group from S-adenosyl-L-methionine (SAM). It allows to synthesize pimeloyl-ACP via the fatty acid synthetic pathway.</text>
</comment>
<dbReference type="GO" id="GO:0008757">
    <property type="term" value="F:S-adenosylmethionine-dependent methyltransferase activity"/>
    <property type="evidence" value="ECO:0007669"/>
    <property type="project" value="InterPro"/>
</dbReference>
<dbReference type="HAMAP" id="MF_00835">
    <property type="entry name" value="BioC"/>
    <property type="match status" value="1"/>
</dbReference>
<evidence type="ECO:0000256" key="7">
    <source>
        <dbReference type="ARBA" id="ARBA00022756"/>
    </source>
</evidence>
<dbReference type="CDD" id="cd02440">
    <property type="entry name" value="AdoMet_MTases"/>
    <property type="match status" value="1"/>
</dbReference>
<dbReference type="GO" id="GO:0102130">
    <property type="term" value="F:malonyl-CoA methyltransferase activity"/>
    <property type="evidence" value="ECO:0007669"/>
    <property type="project" value="UniProtKB-EC"/>
</dbReference>
<keyword evidence="11" id="KW-1185">Reference proteome</keyword>
<comment type="pathway">
    <text evidence="2 8">Cofactor biosynthesis; biotin biosynthesis.</text>
</comment>
<gene>
    <name evidence="8" type="primary">bioC</name>
    <name evidence="10" type="ORF">SAMN05421733_104216</name>
</gene>
<reference evidence="11" key="1">
    <citation type="submission" date="2016-09" db="EMBL/GenBank/DDBJ databases">
        <authorList>
            <person name="Varghese N."/>
            <person name="Submissions S."/>
        </authorList>
    </citation>
    <scope>NUCLEOTIDE SEQUENCE [LARGE SCALE GENOMIC DNA]</scope>
    <source>
        <strain evidence="11">ANC 4422</strain>
    </source>
</reference>
<evidence type="ECO:0000256" key="4">
    <source>
        <dbReference type="ARBA" id="ARBA00022603"/>
    </source>
</evidence>
<organism evidence="10 11">
    <name type="scientific">Acinetobacter boissieri</name>
    <dbReference type="NCBI Taxonomy" id="1219383"/>
    <lineage>
        <taxon>Bacteria</taxon>
        <taxon>Pseudomonadati</taxon>
        <taxon>Pseudomonadota</taxon>
        <taxon>Gammaproteobacteria</taxon>
        <taxon>Moraxellales</taxon>
        <taxon>Moraxellaceae</taxon>
        <taxon>Acinetobacter</taxon>
    </lineage>
</organism>
<accession>A0A1G6HC89</accession>
<dbReference type="RefSeq" id="WP_092747643.1">
    <property type="nucleotide sequence ID" value="NZ_FMYL01000004.1"/>
</dbReference>
<dbReference type="Gene3D" id="3.40.50.150">
    <property type="entry name" value="Vaccinia Virus protein VP39"/>
    <property type="match status" value="1"/>
</dbReference>
<evidence type="ECO:0000259" key="9">
    <source>
        <dbReference type="Pfam" id="PF08241"/>
    </source>
</evidence>
<dbReference type="UniPathway" id="UPA00078"/>
<dbReference type="PANTHER" id="PTHR13090:SF1">
    <property type="entry name" value="ARGININE-HYDROXYLASE NDUFAF5, MITOCHONDRIAL"/>
    <property type="match status" value="1"/>
</dbReference>
<dbReference type="OrthoDB" id="9760689at2"/>
<dbReference type="InterPro" id="IPR029063">
    <property type="entry name" value="SAM-dependent_MTases_sf"/>
</dbReference>
<comment type="similarity">
    <text evidence="8">Belongs to the methyltransferase superfamily.</text>
</comment>
<keyword evidence="7 8" id="KW-0093">Biotin biosynthesis</keyword>
<dbReference type="SUPFAM" id="SSF53335">
    <property type="entry name" value="S-adenosyl-L-methionine-dependent methyltransferases"/>
    <property type="match status" value="1"/>
</dbReference>
<protein>
    <recommendedName>
        <fullName evidence="3 8">Malonyl-[acyl-carrier protein] O-methyltransferase</fullName>
        <shortName evidence="8">Malonyl-ACP O-methyltransferase</shortName>
        <ecNumber evidence="3 8">2.1.1.197</ecNumber>
    </recommendedName>
    <alternativeName>
        <fullName evidence="8">Biotin synthesis protein BioC</fullName>
    </alternativeName>
</protein>
<dbReference type="Pfam" id="PF08241">
    <property type="entry name" value="Methyltransf_11"/>
    <property type="match status" value="1"/>
</dbReference>
<evidence type="ECO:0000256" key="6">
    <source>
        <dbReference type="ARBA" id="ARBA00022691"/>
    </source>
</evidence>
<evidence type="ECO:0000256" key="3">
    <source>
        <dbReference type="ARBA" id="ARBA00012327"/>
    </source>
</evidence>
<dbReference type="EMBL" id="FMYL01000004">
    <property type="protein sequence ID" value="SDB91056.1"/>
    <property type="molecule type" value="Genomic_DNA"/>
</dbReference>
<dbReference type="InterPro" id="IPR050602">
    <property type="entry name" value="Malonyl-ACP_OMT"/>
</dbReference>
<evidence type="ECO:0000313" key="10">
    <source>
        <dbReference type="EMBL" id="SDB91056.1"/>
    </source>
</evidence>
<evidence type="ECO:0000256" key="2">
    <source>
        <dbReference type="ARBA" id="ARBA00004746"/>
    </source>
</evidence>
<dbReference type="GO" id="GO:0009102">
    <property type="term" value="P:biotin biosynthetic process"/>
    <property type="evidence" value="ECO:0007669"/>
    <property type="project" value="UniProtKB-UniRule"/>
</dbReference>
<sequence>MQIDKNKVKQRFARAKESYSEQAIAQQKICLYLSRLMAKYVSAPIDNMLEVGCGSGNLTRQMLLQYRPKHYFANDIYAEVEQFFQPTDPIEFCIGDIEQMPLPSHLTAVVSSSALQWVQDLEPLFARIQQALEPRGWLVFSSFAEQNLQEIKALTGHGLDYVSMASIKSRLDRQGFDVIHIEQKNMTLWFSHPLRVLKHLKATGVTASQGDFVWNKQKLQQFYDDYAEFSELDAEGNSQYALTYQPLYVIARKK</sequence>
<dbReference type="EC" id="2.1.1.197" evidence="3 8"/>